<dbReference type="Gene3D" id="1.25.40.10">
    <property type="entry name" value="Tetratricopeptide repeat domain"/>
    <property type="match status" value="1"/>
</dbReference>
<comment type="caution">
    <text evidence="2">The sequence shown here is derived from an EMBL/GenBank/DDBJ whole genome shotgun (WGS) entry which is preliminary data.</text>
</comment>
<dbReference type="AlphaFoldDB" id="A0A835LDR0"/>
<dbReference type="InterPro" id="IPR001563">
    <property type="entry name" value="Peptidase_S10"/>
</dbReference>
<dbReference type="InterPro" id="IPR029058">
    <property type="entry name" value="AB_hydrolase_fold"/>
</dbReference>
<comment type="similarity">
    <text evidence="1">Belongs to the peptidase S10 family.</text>
</comment>
<dbReference type="Proteomes" id="UP000631114">
    <property type="component" value="Unassembled WGS sequence"/>
</dbReference>
<feature type="non-terminal residue" evidence="2">
    <location>
        <position position="1"/>
    </location>
</feature>
<gene>
    <name evidence="2" type="ORF">IFM89_007295</name>
</gene>
<evidence type="ECO:0000313" key="2">
    <source>
        <dbReference type="EMBL" id="KAF9588054.1"/>
    </source>
</evidence>
<dbReference type="Gene3D" id="3.40.50.1820">
    <property type="entry name" value="alpha/beta hydrolase"/>
    <property type="match status" value="2"/>
</dbReference>
<dbReference type="OrthoDB" id="277175at2759"/>
<dbReference type="PANTHER" id="PTHR11802">
    <property type="entry name" value="SERINE PROTEASE FAMILY S10 SERINE CARBOXYPEPTIDASE"/>
    <property type="match status" value="1"/>
</dbReference>
<evidence type="ECO:0000256" key="1">
    <source>
        <dbReference type="ARBA" id="ARBA00009431"/>
    </source>
</evidence>
<dbReference type="GO" id="GO:0006508">
    <property type="term" value="P:proteolysis"/>
    <property type="evidence" value="ECO:0007669"/>
    <property type="project" value="InterPro"/>
</dbReference>
<keyword evidence="3" id="KW-1185">Reference proteome</keyword>
<proteinExistence type="inferred from homology"/>
<accession>A0A835LDR0</accession>
<dbReference type="EMBL" id="JADFTS010000009">
    <property type="protein sequence ID" value="KAF9588054.1"/>
    <property type="molecule type" value="Genomic_DNA"/>
</dbReference>
<dbReference type="GO" id="GO:0005773">
    <property type="term" value="C:vacuole"/>
    <property type="evidence" value="ECO:0007669"/>
    <property type="project" value="TreeGrafter"/>
</dbReference>
<dbReference type="PANTHER" id="PTHR11802:SF32">
    <property type="entry name" value="SERINE CARBOXYPEPTIDASE-LIKE 29"/>
    <property type="match status" value="1"/>
</dbReference>
<dbReference type="GO" id="GO:0004185">
    <property type="term" value="F:serine-type carboxypeptidase activity"/>
    <property type="evidence" value="ECO:0007669"/>
    <property type="project" value="InterPro"/>
</dbReference>
<reference evidence="2 3" key="1">
    <citation type="submission" date="2020-10" db="EMBL/GenBank/DDBJ databases">
        <title>The Coptis chinensis genome and diversification of protoberbering-type alkaloids.</title>
        <authorList>
            <person name="Wang B."/>
            <person name="Shu S."/>
            <person name="Song C."/>
            <person name="Liu Y."/>
        </authorList>
    </citation>
    <scope>NUCLEOTIDE SEQUENCE [LARGE SCALE GENOMIC DNA]</scope>
    <source>
        <strain evidence="2">HL-2020</strain>
        <tissue evidence="2">Leaf</tissue>
    </source>
</reference>
<organism evidence="2 3">
    <name type="scientific">Coptis chinensis</name>
    <dbReference type="NCBI Taxonomy" id="261450"/>
    <lineage>
        <taxon>Eukaryota</taxon>
        <taxon>Viridiplantae</taxon>
        <taxon>Streptophyta</taxon>
        <taxon>Embryophyta</taxon>
        <taxon>Tracheophyta</taxon>
        <taxon>Spermatophyta</taxon>
        <taxon>Magnoliopsida</taxon>
        <taxon>Ranunculales</taxon>
        <taxon>Ranunculaceae</taxon>
        <taxon>Coptidoideae</taxon>
        <taxon>Coptis</taxon>
    </lineage>
</organism>
<protein>
    <submittedName>
        <fullName evidence="2">Uncharacterized protein</fullName>
    </submittedName>
</protein>
<evidence type="ECO:0000313" key="3">
    <source>
        <dbReference type="Proteomes" id="UP000631114"/>
    </source>
</evidence>
<name>A0A835LDR0_9MAGN</name>
<dbReference type="InterPro" id="IPR011990">
    <property type="entry name" value="TPR-like_helical_dom_sf"/>
</dbReference>
<sequence length="432" mass="48496">PGCSSVGPEAVRIGPFSINPDGKTLYLNPYSWNQVANIIFLESPVGIGFSYSSNPSEYLTNGDIRTSVEDIEGSEFFYSSEIESNESGLSTTSRCFQITRNGFLLMLFCYLNRSGGFINVLFPVSMFHIFVCFVRQDDEVDESTTLPVQMALIFSHTQKYPDEPPLLNLKSILMRSPTPVLSCLIDGIQFSDFGVCTPSYATMRGFSPITMPVKQAVYICGHGNDAIRIFCEMMEHRVPPNVITTEWQCIHDFGVCTPSYATMRGFSPITMPVKQAVYICGHGNDAIRIFREMMEHRVPPNVITTEWQCIHGPSHYEVSVVYRVKTNQSQGLHETYVMQVGNALTDNFNDQLGRSEFLWSTGLISDQTYKLHNIFSSHASFVHNLENCSKIFDVITLELGNIDIYSIYTLACTSNVSDSDKPPKRRYVSSSS</sequence>
<dbReference type="Pfam" id="PF00450">
    <property type="entry name" value="Peptidase_S10"/>
    <property type="match status" value="2"/>
</dbReference>
<dbReference type="PRINTS" id="PR00724">
    <property type="entry name" value="CRBOXYPTASEC"/>
</dbReference>
<dbReference type="SUPFAM" id="SSF53474">
    <property type="entry name" value="alpha/beta-Hydrolases"/>
    <property type="match status" value="1"/>
</dbReference>